<evidence type="ECO:0000256" key="1">
    <source>
        <dbReference type="SAM" id="MobiDB-lite"/>
    </source>
</evidence>
<feature type="region of interest" description="Disordered" evidence="1">
    <location>
        <begin position="111"/>
        <end position="131"/>
    </location>
</feature>
<dbReference type="GO" id="GO:0005525">
    <property type="term" value="F:GTP binding"/>
    <property type="evidence" value="ECO:0007669"/>
    <property type="project" value="InterPro"/>
</dbReference>
<sequence>MEKKEGVLEIEDGKSVRVIDLPGTYSLTAYSQEELVARNFIVDQRPNVVVDIINTGALERNLYLAVQFMELGVPVILALNMIDEVRKRNITIDSARLAKLMNVPVIETVARTGAGKKGTPRESGRSGGKTA</sequence>
<dbReference type="InterPro" id="IPR027417">
    <property type="entry name" value="P-loop_NTPase"/>
</dbReference>
<accession>A0A1Q8QB70</accession>
<dbReference type="PROSITE" id="PS51711">
    <property type="entry name" value="G_FEOB"/>
    <property type="match status" value="1"/>
</dbReference>
<evidence type="ECO:0000313" key="3">
    <source>
        <dbReference type="EMBL" id="OLN24577.1"/>
    </source>
</evidence>
<dbReference type="GO" id="GO:0005886">
    <property type="term" value="C:plasma membrane"/>
    <property type="evidence" value="ECO:0007669"/>
    <property type="project" value="TreeGrafter"/>
</dbReference>
<proteinExistence type="predicted"/>
<dbReference type="GO" id="GO:0015093">
    <property type="term" value="F:ferrous iron transmembrane transporter activity"/>
    <property type="evidence" value="ECO:0007669"/>
    <property type="project" value="TreeGrafter"/>
</dbReference>
<dbReference type="Gene3D" id="3.40.50.300">
    <property type="entry name" value="P-loop containing nucleotide triphosphate hydrolases"/>
    <property type="match status" value="1"/>
</dbReference>
<dbReference type="SUPFAM" id="SSF52540">
    <property type="entry name" value="P-loop containing nucleoside triphosphate hydrolases"/>
    <property type="match status" value="1"/>
</dbReference>
<dbReference type="Pfam" id="PF02421">
    <property type="entry name" value="FeoB_N"/>
    <property type="match status" value="1"/>
</dbReference>
<dbReference type="InterPro" id="IPR030389">
    <property type="entry name" value="G_FEOB_dom"/>
</dbReference>
<reference evidence="3 4" key="1">
    <citation type="submission" date="2016-09" db="EMBL/GenBank/DDBJ databases">
        <title>Complete genome of Desulfosporosinus sp. OL.</title>
        <authorList>
            <person name="Mardanov A."/>
            <person name="Beletsky A."/>
            <person name="Panova A."/>
            <person name="Karnachuk O."/>
            <person name="Ravin N."/>
        </authorList>
    </citation>
    <scope>NUCLEOTIDE SEQUENCE [LARGE SCALE GENOMIC DNA]</scope>
    <source>
        <strain evidence="3 4">OL</strain>
    </source>
</reference>
<comment type="caution">
    <text evidence="3">The sequence shown here is derived from an EMBL/GenBank/DDBJ whole genome shotgun (WGS) entry which is preliminary data.</text>
</comment>
<dbReference type="EMBL" id="MLBF01000186">
    <property type="protein sequence ID" value="OLN24577.1"/>
    <property type="molecule type" value="Genomic_DNA"/>
</dbReference>
<evidence type="ECO:0000259" key="2">
    <source>
        <dbReference type="PROSITE" id="PS51711"/>
    </source>
</evidence>
<dbReference type="PANTHER" id="PTHR43185">
    <property type="entry name" value="FERROUS IRON TRANSPORT PROTEIN B"/>
    <property type="match status" value="1"/>
</dbReference>
<name>A0A1Q8QB70_9FIRM</name>
<dbReference type="AlphaFoldDB" id="A0A1Q8QB70"/>
<evidence type="ECO:0000313" key="4">
    <source>
        <dbReference type="Proteomes" id="UP000186102"/>
    </source>
</evidence>
<dbReference type="PANTHER" id="PTHR43185:SF1">
    <property type="entry name" value="FE(2+) TRANSPORTER FEOB"/>
    <property type="match status" value="1"/>
</dbReference>
<dbReference type="Proteomes" id="UP000186102">
    <property type="component" value="Unassembled WGS sequence"/>
</dbReference>
<feature type="domain" description="FeoB-type G" evidence="2">
    <location>
        <begin position="1"/>
        <end position="129"/>
    </location>
</feature>
<gene>
    <name evidence="3" type="ORF">DSOL_5427</name>
</gene>
<dbReference type="InterPro" id="IPR050860">
    <property type="entry name" value="FeoB_GTPase"/>
</dbReference>
<keyword evidence="4" id="KW-1185">Reference proteome</keyword>
<protein>
    <submittedName>
        <fullName evidence="3">Ferrous iron transport protein B</fullName>
    </submittedName>
</protein>
<dbReference type="STRING" id="1888891.DSOL_5427"/>
<organism evidence="3 4">
    <name type="scientific">Desulfosporosinus metallidurans</name>
    <dbReference type="NCBI Taxonomy" id="1888891"/>
    <lineage>
        <taxon>Bacteria</taxon>
        <taxon>Bacillati</taxon>
        <taxon>Bacillota</taxon>
        <taxon>Clostridia</taxon>
        <taxon>Eubacteriales</taxon>
        <taxon>Desulfitobacteriaceae</taxon>
        <taxon>Desulfosporosinus</taxon>
    </lineage>
</organism>